<dbReference type="InterPro" id="IPR013762">
    <property type="entry name" value="Integrase-like_cat_sf"/>
</dbReference>
<dbReference type="Pfam" id="PF00589">
    <property type="entry name" value="Phage_integrase"/>
    <property type="match status" value="1"/>
</dbReference>
<evidence type="ECO:0000256" key="2">
    <source>
        <dbReference type="ARBA" id="ARBA00023172"/>
    </source>
</evidence>
<keyword evidence="1" id="KW-0238">DNA-binding</keyword>
<dbReference type="InterPro" id="IPR011010">
    <property type="entry name" value="DNA_brk_join_enz"/>
</dbReference>
<dbReference type="PANTHER" id="PTHR30349">
    <property type="entry name" value="PHAGE INTEGRASE-RELATED"/>
    <property type="match status" value="1"/>
</dbReference>
<organism evidence="5 6">
    <name type="scientific">Skermania pinensis</name>
    <dbReference type="NCBI Taxonomy" id="39122"/>
    <lineage>
        <taxon>Bacteria</taxon>
        <taxon>Bacillati</taxon>
        <taxon>Actinomycetota</taxon>
        <taxon>Actinomycetes</taxon>
        <taxon>Mycobacteriales</taxon>
        <taxon>Gordoniaceae</taxon>
        <taxon>Skermania</taxon>
    </lineage>
</organism>
<feature type="region of interest" description="Disordered" evidence="3">
    <location>
        <begin position="1"/>
        <end position="22"/>
    </location>
</feature>
<keyword evidence="2" id="KW-0233">DNA recombination</keyword>
<dbReference type="Gene3D" id="1.10.443.10">
    <property type="entry name" value="Intergrase catalytic core"/>
    <property type="match status" value="1"/>
</dbReference>
<feature type="domain" description="Tyr recombinase" evidence="4">
    <location>
        <begin position="69"/>
        <end position="265"/>
    </location>
</feature>
<keyword evidence="6" id="KW-1185">Reference proteome</keyword>
<dbReference type="PANTHER" id="PTHR30349:SF91">
    <property type="entry name" value="INTA PROTEIN"/>
    <property type="match status" value="1"/>
</dbReference>
<dbReference type="Proteomes" id="UP000887023">
    <property type="component" value="Chromosome"/>
</dbReference>
<dbReference type="InterPro" id="IPR002104">
    <property type="entry name" value="Integrase_catalytic"/>
</dbReference>
<dbReference type="CDD" id="cd01189">
    <property type="entry name" value="INT_ICEBs1_C_like"/>
    <property type="match status" value="1"/>
</dbReference>
<evidence type="ECO:0000256" key="1">
    <source>
        <dbReference type="ARBA" id="ARBA00023125"/>
    </source>
</evidence>
<gene>
    <name evidence="5" type="ORF">KV203_12835</name>
</gene>
<evidence type="ECO:0000256" key="3">
    <source>
        <dbReference type="SAM" id="MobiDB-lite"/>
    </source>
</evidence>
<protein>
    <submittedName>
        <fullName evidence="5">Site-specific integrase</fullName>
    </submittedName>
</protein>
<dbReference type="Gene3D" id="1.10.150.130">
    <property type="match status" value="1"/>
</dbReference>
<accession>A0ABX8S711</accession>
<dbReference type="InterPro" id="IPR010998">
    <property type="entry name" value="Integrase_recombinase_N"/>
</dbReference>
<evidence type="ECO:0000259" key="4">
    <source>
        <dbReference type="PROSITE" id="PS51898"/>
    </source>
</evidence>
<name>A0ABX8S711_9ACTN</name>
<dbReference type="RefSeq" id="WP_066467523.1">
    <property type="nucleotide sequence ID" value="NZ_CBCRUZ010000002.1"/>
</dbReference>
<evidence type="ECO:0000313" key="6">
    <source>
        <dbReference type="Proteomes" id="UP000887023"/>
    </source>
</evidence>
<dbReference type="PROSITE" id="PS51898">
    <property type="entry name" value="TYR_RECOMBINASE"/>
    <property type="match status" value="1"/>
</dbReference>
<evidence type="ECO:0000313" key="5">
    <source>
        <dbReference type="EMBL" id="QXQ12812.1"/>
    </source>
</evidence>
<sequence length="275" mass="30020">MSDLLDHGGMQQVQGADGQMRGKPLAPATVKLALSALKQVMAYAARQGIISRDPATYVLAPRQRPAKISAADIWTRDQVHTFATAASQHRLHAVYLLSCYGLRRSEACGLRWCDVDLDTGTLSVEQGHVEVAGKHHAVDEPKTARSRRTLPLPADAVTALRALRTRQRGERLALGIAWDDTTHVCSAEDGTPVLPRTYTLWFQRIAETAELPRITLKNLRHTSVSVMLHAGIPASTVAAWHGHDVRMTTTVYNRTYDAGLSAAAAVMFDPTGTTR</sequence>
<dbReference type="EMBL" id="CP079105">
    <property type="protein sequence ID" value="QXQ12812.1"/>
    <property type="molecule type" value="Genomic_DNA"/>
</dbReference>
<reference evidence="5" key="1">
    <citation type="submission" date="2021-07" db="EMBL/GenBank/DDBJ databases">
        <title>Candidatus Kaistella beijingensis sp. nov. isolated from a municipal wastewater treatment plant is involved in sludge foaming.</title>
        <authorList>
            <person name="Song Y."/>
            <person name="Liu S.-J."/>
        </authorList>
    </citation>
    <scope>NUCLEOTIDE SEQUENCE</scope>
    <source>
        <strain evidence="5">DSM 43998</strain>
    </source>
</reference>
<dbReference type="InterPro" id="IPR050090">
    <property type="entry name" value="Tyrosine_recombinase_XerCD"/>
</dbReference>
<proteinExistence type="predicted"/>
<dbReference type="SUPFAM" id="SSF56349">
    <property type="entry name" value="DNA breaking-rejoining enzymes"/>
    <property type="match status" value="1"/>
</dbReference>